<dbReference type="Gene3D" id="1.50.10.20">
    <property type="match status" value="1"/>
</dbReference>
<dbReference type="SUPFAM" id="SSF48239">
    <property type="entry name" value="Terpenoid cyclases/Protein prenyltransferases"/>
    <property type="match status" value="1"/>
</dbReference>
<proteinExistence type="predicted"/>
<reference evidence="1" key="2">
    <citation type="submission" date="2024-06" db="EMBL/GenBank/DDBJ databases">
        <authorList>
            <person name="Petrova K.O."/>
            <person name="Toshchakov S.V."/>
            <person name="Boltjanskaja Y.V."/>
            <person name="Kevbrin V."/>
        </authorList>
    </citation>
    <scope>NUCLEOTIDE SEQUENCE</scope>
    <source>
        <strain evidence="1">Z-910T</strain>
    </source>
</reference>
<evidence type="ECO:0008006" key="2">
    <source>
        <dbReference type="Google" id="ProtNLM"/>
    </source>
</evidence>
<protein>
    <recommendedName>
        <fullName evidence="2">Squalene cyclase C-terminal domain-containing protein</fullName>
    </recommendedName>
</protein>
<dbReference type="AlphaFoldDB" id="A0AAU7VIT5"/>
<sequence>MFNQIQTLEWLIEDANENVRYLTAKNILNMPQCSLKRLKHNIKSDITYIDAIANQNEDGSLGSGNVWDGTPAILLKLVQRGFDISDPNIHKSCRHILEYQDKNYRWAAMLNQDLSEYHHCYAVDSFFLKTLLLAGFPPLDIRVRKSFAKVIKQQSKDGGWGKGCKKFEKGMSCPFKTLQVIHALSLVQLPQYEHKLEQGVKFLNSYLKIKSQQQINELLLKRLDILEFLKIAVDILPKEDLNWAKKWALTYYNGTYFQLPKFLKENCLTYGDYFSDKMSKEFFSYHLTYFMFKLNTSS</sequence>
<name>A0AAU7VIT5_9FIRM</name>
<dbReference type="RefSeq" id="WP_350342710.1">
    <property type="nucleotide sequence ID" value="NZ_CP158367.1"/>
</dbReference>
<dbReference type="InterPro" id="IPR008930">
    <property type="entry name" value="Terpenoid_cyclase/PrenylTrfase"/>
</dbReference>
<organism evidence="1">
    <name type="scientific">Proteinivorax tanatarense</name>
    <dbReference type="NCBI Taxonomy" id="1260629"/>
    <lineage>
        <taxon>Bacteria</taxon>
        <taxon>Bacillati</taxon>
        <taxon>Bacillota</taxon>
        <taxon>Clostridia</taxon>
        <taxon>Eubacteriales</taxon>
        <taxon>Proteinivoracaceae</taxon>
        <taxon>Proteinivorax</taxon>
    </lineage>
</organism>
<gene>
    <name evidence="1" type="ORF">PRVXT_001967</name>
</gene>
<accession>A0AAU7VIT5</accession>
<reference evidence="1" key="1">
    <citation type="journal article" date="2013" name="Extremophiles">
        <title>Proteinivorax tanatarense gen. nov., sp. nov., an anaerobic, haloalkaliphilic, proteolytic bacterium isolated from a decaying algal bloom, and proposal of Proteinivoraceae fam. nov.</title>
        <authorList>
            <person name="Kevbrin V."/>
            <person name="Boltyanskaya Y."/>
            <person name="Zhilina T."/>
            <person name="Kolganova T."/>
            <person name="Lavrentjeva E."/>
            <person name="Kuznetsov B."/>
        </authorList>
    </citation>
    <scope>NUCLEOTIDE SEQUENCE</scope>
    <source>
        <strain evidence="1">Z-910T</strain>
    </source>
</reference>
<dbReference type="EMBL" id="CP158367">
    <property type="protein sequence ID" value="XBX73949.1"/>
    <property type="molecule type" value="Genomic_DNA"/>
</dbReference>
<evidence type="ECO:0000313" key="1">
    <source>
        <dbReference type="EMBL" id="XBX73949.1"/>
    </source>
</evidence>